<dbReference type="Gene3D" id="3.40.1260.10">
    <property type="entry name" value="DsrEFH-like"/>
    <property type="match status" value="1"/>
</dbReference>
<accession>A0A3D8P0W6</accession>
<gene>
    <name evidence="1" type="ORF">DXX99_10610</name>
</gene>
<sequence>MLDFKVVFHVSEKNRWPVAITNVKNFLADTEGKKVAVTIVANAEAVTAQDIFPQLEELAHKGVEIAFCNNALRAFAVPKETLPSFIKIVPAGITALVQKQKEGYAYIKP</sequence>
<dbReference type="EMBL" id="QSLN01000032">
    <property type="protein sequence ID" value="RDV80716.1"/>
    <property type="molecule type" value="Genomic_DNA"/>
</dbReference>
<organism evidence="1 2">
    <name type="scientific">Ammonifex thiophilus</name>
    <dbReference type="NCBI Taxonomy" id="444093"/>
    <lineage>
        <taxon>Bacteria</taxon>
        <taxon>Bacillati</taxon>
        <taxon>Bacillota</taxon>
        <taxon>Clostridia</taxon>
        <taxon>Thermoanaerobacterales</taxon>
        <taxon>Thermoanaerobacteraceae</taxon>
        <taxon>Ammonifex</taxon>
    </lineage>
</organism>
<dbReference type="Pfam" id="PF02635">
    <property type="entry name" value="DsrE"/>
    <property type="match status" value="1"/>
</dbReference>
<dbReference type="SUPFAM" id="SSF75169">
    <property type="entry name" value="DsrEFH-like"/>
    <property type="match status" value="1"/>
</dbReference>
<dbReference type="PANTHER" id="PTHR37691">
    <property type="entry name" value="BLR3518 PROTEIN"/>
    <property type="match status" value="1"/>
</dbReference>
<evidence type="ECO:0000313" key="1">
    <source>
        <dbReference type="EMBL" id="RDV80716.1"/>
    </source>
</evidence>
<protein>
    <submittedName>
        <fullName evidence="1">Uncharacterized protein</fullName>
    </submittedName>
</protein>
<dbReference type="AlphaFoldDB" id="A0A3D8P0W6"/>
<proteinExistence type="predicted"/>
<dbReference type="Proteomes" id="UP000256329">
    <property type="component" value="Unassembled WGS sequence"/>
</dbReference>
<dbReference type="PANTHER" id="PTHR37691:SF1">
    <property type="entry name" value="BLR3518 PROTEIN"/>
    <property type="match status" value="1"/>
</dbReference>
<dbReference type="OrthoDB" id="6412948at2"/>
<name>A0A3D8P0W6_9THEO</name>
<evidence type="ECO:0000313" key="2">
    <source>
        <dbReference type="Proteomes" id="UP000256329"/>
    </source>
</evidence>
<keyword evidence="2" id="KW-1185">Reference proteome</keyword>
<comment type="caution">
    <text evidence="1">The sequence shown here is derived from an EMBL/GenBank/DDBJ whole genome shotgun (WGS) entry which is preliminary data.</text>
</comment>
<dbReference type="InterPro" id="IPR027396">
    <property type="entry name" value="DsrEFH-like"/>
</dbReference>
<reference evidence="1 2" key="1">
    <citation type="submission" date="2018-08" db="EMBL/GenBank/DDBJ databases">
        <title>Form III RuBisCO-mediated autotrophy in Thermodesulfobium bacteria.</title>
        <authorList>
            <person name="Toshchakov S.V."/>
            <person name="Kublanov I.V."/>
            <person name="Frolov E."/>
            <person name="Bonch-Osmolovskaya E.A."/>
            <person name="Tourova T.P."/>
            <person name="Chernych N.A."/>
            <person name="Lebedinsky A.V."/>
        </authorList>
    </citation>
    <scope>NUCLEOTIDE SEQUENCE [LARGE SCALE GENOMIC DNA]</scope>
    <source>
        <strain evidence="1 2">SR</strain>
    </source>
</reference>
<dbReference type="InterPro" id="IPR003787">
    <property type="entry name" value="Sulphur_relay_DsrE/F-like"/>
</dbReference>
<dbReference type="RefSeq" id="WP_115793452.1">
    <property type="nucleotide sequence ID" value="NZ_QSLN01000032.1"/>
</dbReference>